<sequence length="863" mass="95288">MAKVALLIGVSEYGADISSLLAATKDVEAIQRVLQNPEMGGFAETDITVLKNPNRQEMEDAIYRLFANRQKEDVLLFYFSGHGIKDENCKLYLSNCTTRKENGKLVKHSAVAASVLNENMNESKSERQVVILDCCFSGAIARDLTPRDDSTVNLQEELGGKGRAILTSSTSTQYSFEQEGSELSIYTRYLVEGIEKGAADKDGDGWISVDELHEYASIKVKQEAPAMTPKIYPVEEGYKIYLAKAPKGDPKLIYRKLVQELTKEGGGEIHELDRITLQVKQENLQLALEEANSIEAEVLKPYQEYKRKLQKYEEAFCKATESDSTLSDQTRAKLKRLQELLVLRDEDINPIEARINEIQHSKIIDYRDEDTAKIEVPIIAEQPPTRYLVNPSRRPNSNFIQYIGACIIGVIGLFIGGTVVYFLKPKDPSQPIVQLINSCAKEQYSLGDRISFGDKILLRQDTNPDKEAGVKAFFNGDCNTAISKFQTYRAAQANLSDPETLIYLNNAKARQKGNWLKIAVSVPIGTNPNVAKEMLRGVAQAQNEVNSSGGINGKALEVAIANDDNDPNIASNIIATKFVNDPSILAVVGHNSTEVSNKAGEVYKGNGLVMIAPTSFDPNLTDLSRKYIFRTAPTNDFFAEKLSKFIKTTSKPNILICIDSASGYQNFKSYFRTNIEAAGGIVNPKDCNISDNTNFDPVISEAKNSNANGLLLAFPVDKIQKGLEVVKANRGQLPLFGYPSLYTQQTLADGKATVDGMVLAVPWHPQAFPDNPFSQNAQELWGGPVNWRTATTYDATKAIIAGLRKSNTREGLQQVLHSPSFSADGATGKIQFSPSGDRINNPVFLVKVQKKISTNKYDFVLLP</sequence>
<dbReference type="Gene3D" id="3.40.50.1460">
    <property type="match status" value="1"/>
</dbReference>
<dbReference type="PROSITE" id="PS00018">
    <property type="entry name" value="EF_HAND_1"/>
    <property type="match status" value="1"/>
</dbReference>
<dbReference type="InterPro" id="IPR051010">
    <property type="entry name" value="BCAA_transport"/>
</dbReference>
<reference evidence="5" key="1">
    <citation type="submission" date="2016-04" db="EMBL/GenBank/DDBJ databases">
        <authorList>
            <person name="Tabuchi Yagui T.R."/>
        </authorList>
    </citation>
    <scope>NUCLEOTIDE SEQUENCE [LARGE SCALE GENOMIC DNA]</scope>
    <source>
        <strain evidence="5">NIES-26</strain>
    </source>
</reference>
<dbReference type="SUPFAM" id="SSF53822">
    <property type="entry name" value="Periplasmic binding protein-like I"/>
    <property type="match status" value="1"/>
</dbReference>
<name>A0A367S1I9_9NOSO</name>
<feature type="transmembrane region" description="Helical" evidence="3">
    <location>
        <begin position="399"/>
        <end position="423"/>
    </location>
</feature>
<keyword evidence="6" id="KW-1185">Reference proteome</keyword>
<evidence type="ECO:0000313" key="6">
    <source>
        <dbReference type="Proteomes" id="UP000252107"/>
    </source>
</evidence>
<dbReference type="GO" id="GO:0006508">
    <property type="term" value="P:proteolysis"/>
    <property type="evidence" value="ECO:0007669"/>
    <property type="project" value="InterPro"/>
</dbReference>
<gene>
    <name evidence="5" type="ORF">A6770_07625</name>
</gene>
<dbReference type="Gene3D" id="3.40.50.2300">
    <property type="match status" value="2"/>
</dbReference>
<organism evidence="5 6">
    <name type="scientific">Nostoc minutum NIES-26</name>
    <dbReference type="NCBI Taxonomy" id="1844469"/>
    <lineage>
        <taxon>Bacteria</taxon>
        <taxon>Bacillati</taxon>
        <taxon>Cyanobacteriota</taxon>
        <taxon>Cyanophyceae</taxon>
        <taxon>Nostocales</taxon>
        <taxon>Nostocaceae</taxon>
        <taxon>Nostoc</taxon>
    </lineage>
</organism>
<keyword evidence="3" id="KW-1133">Transmembrane helix</keyword>
<accession>A0A367S1I9</accession>
<dbReference type="Pfam" id="PF00656">
    <property type="entry name" value="Peptidase_C14"/>
    <property type="match status" value="1"/>
</dbReference>
<feature type="domain" description="EF-hand" evidence="4">
    <location>
        <begin position="200"/>
        <end position="222"/>
    </location>
</feature>
<evidence type="ECO:0000256" key="1">
    <source>
        <dbReference type="ARBA" id="ARBA00010062"/>
    </source>
</evidence>
<dbReference type="PANTHER" id="PTHR30483:SF6">
    <property type="entry name" value="PERIPLASMIC BINDING PROTEIN OF ABC TRANSPORTER FOR NATURAL AMINO ACIDS"/>
    <property type="match status" value="1"/>
</dbReference>
<dbReference type="GO" id="GO:0005509">
    <property type="term" value="F:calcium ion binding"/>
    <property type="evidence" value="ECO:0007669"/>
    <property type="project" value="InterPro"/>
</dbReference>
<evidence type="ECO:0000256" key="3">
    <source>
        <dbReference type="SAM" id="Phobius"/>
    </source>
</evidence>
<dbReference type="InterPro" id="IPR002048">
    <property type="entry name" value="EF_hand_dom"/>
</dbReference>
<dbReference type="InterPro" id="IPR028082">
    <property type="entry name" value="Peripla_BP_I"/>
</dbReference>
<dbReference type="AlphaFoldDB" id="A0A367S1I9"/>
<dbReference type="PROSITE" id="PS50222">
    <property type="entry name" value="EF_HAND_2"/>
    <property type="match status" value="1"/>
</dbReference>
<comment type="caution">
    <text evidence="5">The sequence shown here is derived from an EMBL/GenBank/DDBJ whole genome shotgun (WGS) entry which is preliminary data.</text>
</comment>
<dbReference type="NCBIfam" id="NF047832">
    <property type="entry name" value="caspase_w_EACC1"/>
    <property type="match status" value="1"/>
</dbReference>
<dbReference type="Pfam" id="PF13458">
    <property type="entry name" value="Peripla_BP_6"/>
    <property type="match status" value="1"/>
</dbReference>
<evidence type="ECO:0000259" key="4">
    <source>
        <dbReference type="PROSITE" id="PS50222"/>
    </source>
</evidence>
<dbReference type="CDD" id="cd06268">
    <property type="entry name" value="PBP1_ABC_transporter_LIVBP-like"/>
    <property type="match status" value="1"/>
</dbReference>
<dbReference type="PANTHER" id="PTHR30483">
    <property type="entry name" value="LEUCINE-SPECIFIC-BINDING PROTEIN"/>
    <property type="match status" value="1"/>
</dbReference>
<dbReference type="GO" id="GO:0004197">
    <property type="term" value="F:cysteine-type endopeptidase activity"/>
    <property type="evidence" value="ECO:0007669"/>
    <property type="project" value="InterPro"/>
</dbReference>
<protein>
    <submittedName>
        <fullName evidence="5">ABC transporter substrate-binding protein</fullName>
    </submittedName>
</protein>
<keyword evidence="3" id="KW-0472">Membrane</keyword>
<dbReference type="InterPro" id="IPR028081">
    <property type="entry name" value="Leu-bd"/>
</dbReference>
<keyword evidence="3" id="KW-0812">Transmembrane</keyword>
<evidence type="ECO:0000256" key="2">
    <source>
        <dbReference type="ARBA" id="ARBA00022729"/>
    </source>
</evidence>
<proteinExistence type="inferred from homology"/>
<dbReference type="SUPFAM" id="SSF52129">
    <property type="entry name" value="Caspase-like"/>
    <property type="match status" value="1"/>
</dbReference>
<comment type="similarity">
    <text evidence="1">Belongs to the leucine-binding protein family.</text>
</comment>
<dbReference type="InterPro" id="IPR029030">
    <property type="entry name" value="Caspase-like_dom_sf"/>
</dbReference>
<evidence type="ECO:0000313" key="5">
    <source>
        <dbReference type="EMBL" id="RCJ42737.1"/>
    </source>
</evidence>
<dbReference type="EMBL" id="LXQD01000001">
    <property type="protein sequence ID" value="RCJ42737.1"/>
    <property type="molecule type" value="Genomic_DNA"/>
</dbReference>
<dbReference type="InterPro" id="IPR018247">
    <property type="entry name" value="EF_Hand_1_Ca_BS"/>
</dbReference>
<dbReference type="InterPro" id="IPR011600">
    <property type="entry name" value="Pept_C14_caspase"/>
</dbReference>
<dbReference type="Proteomes" id="UP000252107">
    <property type="component" value="Unassembled WGS sequence"/>
</dbReference>
<keyword evidence="2" id="KW-0732">Signal</keyword>